<accession>A0ABU5LB08</accession>
<organism evidence="2 3">
    <name type="scientific">Pantoea eucrina</name>
    <dbReference type="NCBI Taxonomy" id="472693"/>
    <lineage>
        <taxon>Bacteria</taxon>
        <taxon>Pseudomonadati</taxon>
        <taxon>Pseudomonadota</taxon>
        <taxon>Gammaproteobacteria</taxon>
        <taxon>Enterobacterales</taxon>
        <taxon>Erwiniaceae</taxon>
        <taxon>Pantoea</taxon>
    </lineage>
</organism>
<dbReference type="Proteomes" id="UP001288620">
    <property type="component" value="Unassembled WGS sequence"/>
</dbReference>
<evidence type="ECO:0000256" key="1">
    <source>
        <dbReference type="SAM" id="MobiDB-lite"/>
    </source>
</evidence>
<comment type="caution">
    <text evidence="2">The sequence shown here is derived from an EMBL/GenBank/DDBJ whole genome shotgun (WGS) entry which is preliminary data.</text>
</comment>
<dbReference type="EMBL" id="JAOBTT010000001">
    <property type="protein sequence ID" value="MDZ7277117.1"/>
    <property type="molecule type" value="Genomic_DNA"/>
</dbReference>
<dbReference type="RefSeq" id="WP_322541260.1">
    <property type="nucleotide sequence ID" value="NZ_JAOBTT010000001.1"/>
</dbReference>
<gene>
    <name evidence="2" type="ORF">N4G40_02305</name>
</gene>
<protein>
    <submittedName>
        <fullName evidence="2">Uncharacterized protein</fullName>
    </submittedName>
</protein>
<feature type="region of interest" description="Disordered" evidence="1">
    <location>
        <begin position="60"/>
        <end position="86"/>
    </location>
</feature>
<evidence type="ECO:0000313" key="2">
    <source>
        <dbReference type="EMBL" id="MDZ7277117.1"/>
    </source>
</evidence>
<keyword evidence="3" id="KW-1185">Reference proteome</keyword>
<name>A0ABU5LB08_9GAMM</name>
<evidence type="ECO:0000313" key="3">
    <source>
        <dbReference type="Proteomes" id="UP001288620"/>
    </source>
</evidence>
<proteinExistence type="predicted"/>
<reference evidence="3" key="1">
    <citation type="submission" date="2023-07" db="EMBL/GenBank/DDBJ databases">
        <title>Structural and functional analysis of rice phyllospheric bacteria for their antimicrobial properties and defense elicitation against blast disease.</title>
        <authorList>
            <person name="Sahu K.P."/>
            <person name="Asharani P."/>
            <person name="Kumar M."/>
            <person name="Reddy B."/>
            <person name="Kumar A."/>
        </authorList>
    </citation>
    <scope>NUCLEOTIDE SEQUENCE [LARGE SCALE GENOMIC DNA]</scope>
    <source>
        <strain evidence="3">OsEp_Plm_30P10</strain>
    </source>
</reference>
<sequence>MHKNNDLGQIIFLCERSWLIPLAQMPQNVKAAVMDIKSSGKYRKEWLVPKGQTIGDALHRQREEAKAGKARGAAEGSANRQRRAGQ</sequence>